<dbReference type="Proteomes" id="UP000887579">
    <property type="component" value="Unplaced"/>
</dbReference>
<name>A0AC34GT03_9BILA</name>
<protein>
    <submittedName>
        <fullName evidence="2">Uncharacterized protein</fullName>
    </submittedName>
</protein>
<evidence type="ECO:0000313" key="2">
    <source>
        <dbReference type="WBParaSite" id="ES5_v2.g7737.t1"/>
    </source>
</evidence>
<accession>A0AC34GT03</accession>
<proteinExistence type="predicted"/>
<reference evidence="2" key="1">
    <citation type="submission" date="2022-11" db="UniProtKB">
        <authorList>
            <consortium name="WormBaseParasite"/>
        </authorList>
    </citation>
    <scope>IDENTIFICATION</scope>
</reference>
<sequence>MDKQNENENSAPDTVNSAQASIINESTDIFENEQNYNSVDNAETLEKLNNENEKLAETKEKTPQPDELLNDDAAKNGTRKRQREEDDEEETLQVTPKKTKDSDTRDNV</sequence>
<organism evidence="1 2">
    <name type="scientific">Panagrolaimus sp. ES5</name>
    <dbReference type="NCBI Taxonomy" id="591445"/>
    <lineage>
        <taxon>Eukaryota</taxon>
        <taxon>Metazoa</taxon>
        <taxon>Ecdysozoa</taxon>
        <taxon>Nematoda</taxon>
        <taxon>Chromadorea</taxon>
        <taxon>Rhabditida</taxon>
        <taxon>Tylenchina</taxon>
        <taxon>Panagrolaimomorpha</taxon>
        <taxon>Panagrolaimoidea</taxon>
        <taxon>Panagrolaimidae</taxon>
        <taxon>Panagrolaimus</taxon>
    </lineage>
</organism>
<dbReference type="WBParaSite" id="ES5_v2.g7737.t1">
    <property type="protein sequence ID" value="ES5_v2.g7737.t1"/>
    <property type="gene ID" value="ES5_v2.g7737"/>
</dbReference>
<evidence type="ECO:0000313" key="1">
    <source>
        <dbReference type="Proteomes" id="UP000887579"/>
    </source>
</evidence>